<dbReference type="InterPro" id="IPR053145">
    <property type="entry name" value="AB_hydrolase_Est10"/>
</dbReference>
<dbReference type="Gene3D" id="3.40.50.1820">
    <property type="entry name" value="alpha/beta hydrolase"/>
    <property type="match status" value="1"/>
</dbReference>
<dbReference type="EMBL" id="JACHKY010000001">
    <property type="protein sequence ID" value="MBB4796549.1"/>
    <property type="molecule type" value="Genomic_DNA"/>
</dbReference>
<dbReference type="InterPro" id="IPR029058">
    <property type="entry name" value="AB_hydrolase_fold"/>
</dbReference>
<reference evidence="2 3" key="1">
    <citation type="submission" date="2020-08" db="EMBL/GenBank/DDBJ databases">
        <title>Functional genomics of gut bacteria from endangered species of beetles.</title>
        <authorList>
            <person name="Carlos-Shanley C."/>
        </authorList>
    </citation>
    <scope>NUCLEOTIDE SEQUENCE [LARGE SCALE GENOMIC DNA]</scope>
    <source>
        <strain evidence="2 3">S00123</strain>
    </source>
</reference>
<feature type="domain" description="Xaa-Pro dipeptidyl-peptidase-like" evidence="1">
    <location>
        <begin position="24"/>
        <end position="142"/>
    </location>
</feature>
<organism evidence="2 3">
    <name type="scientific">Brevundimonas bullata</name>
    <dbReference type="NCBI Taxonomy" id="13160"/>
    <lineage>
        <taxon>Bacteria</taxon>
        <taxon>Pseudomonadati</taxon>
        <taxon>Pseudomonadota</taxon>
        <taxon>Alphaproteobacteria</taxon>
        <taxon>Caulobacterales</taxon>
        <taxon>Caulobacteraceae</taxon>
        <taxon>Brevundimonas</taxon>
    </lineage>
</organism>
<evidence type="ECO:0000259" key="1">
    <source>
        <dbReference type="Pfam" id="PF02129"/>
    </source>
</evidence>
<dbReference type="InterPro" id="IPR000383">
    <property type="entry name" value="Xaa-Pro-like_dom"/>
</dbReference>
<dbReference type="RefSeq" id="WP_184266145.1">
    <property type="nucleotide sequence ID" value="NZ_JACHKY010000001.1"/>
</dbReference>
<dbReference type="PANTHER" id="PTHR43265">
    <property type="entry name" value="ESTERASE ESTD"/>
    <property type="match status" value="1"/>
</dbReference>
<dbReference type="Pfam" id="PF02129">
    <property type="entry name" value="Peptidase_S15"/>
    <property type="match status" value="1"/>
</dbReference>
<dbReference type="Proteomes" id="UP000539957">
    <property type="component" value="Unassembled WGS sequence"/>
</dbReference>
<gene>
    <name evidence="2" type="ORF">HNP32_000263</name>
</gene>
<sequence length="346" mass="36613">MFEGKVGRRLALDSQPTTFTGQGGARLNGRLILPPGDGPVPIMVEVHGSEGANALDFNAFQRFAPASGVGVFVYAKRGSGGSEGSYTQDFYVLAEDAAAAVLEARRLAGARAGRVGLHGASQGGWIAPLAASQTPVDFVTVAFGLAYGALSEDSDQVVLDLKAKGWGADVLEQARAITDVTSAFIGSHGKAGFGDLEAARARYGAEPWFADIKGEFTGFLLNTPNDQIIAMAPVLDLGTSWDYDPLAVLSRLDTPMLWIQAEDDIAAPPDATRQRLIDLAAQGRPITLLEYPDTDHGIVRFQTAPNGVRTSLGYAPGYYQAVLDWARTGRLDAAYGNGRILTRSAP</sequence>
<protein>
    <submittedName>
        <fullName evidence="2">Pimeloyl-ACP methyl ester carboxylesterase</fullName>
    </submittedName>
</protein>
<evidence type="ECO:0000313" key="2">
    <source>
        <dbReference type="EMBL" id="MBB4796549.1"/>
    </source>
</evidence>
<dbReference type="PANTHER" id="PTHR43265:SF1">
    <property type="entry name" value="ESTERASE ESTD"/>
    <property type="match status" value="1"/>
</dbReference>
<evidence type="ECO:0000313" key="3">
    <source>
        <dbReference type="Proteomes" id="UP000539957"/>
    </source>
</evidence>
<dbReference type="GO" id="GO:0052689">
    <property type="term" value="F:carboxylic ester hydrolase activity"/>
    <property type="evidence" value="ECO:0007669"/>
    <property type="project" value="TreeGrafter"/>
</dbReference>
<dbReference type="SUPFAM" id="SSF53474">
    <property type="entry name" value="alpha/beta-Hydrolases"/>
    <property type="match status" value="1"/>
</dbReference>
<dbReference type="AlphaFoldDB" id="A0A7W7N2R2"/>
<name>A0A7W7N2R2_9CAUL</name>
<comment type="caution">
    <text evidence="2">The sequence shown here is derived from an EMBL/GenBank/DDBJ whole genome shotgun (WGS) entry which is preliminary data.</text>
</comment>
<keyword evidence="3" id="KW-1185">Reference proteome</keyword>
<proteinExistence type="predicted"/>
<accession>A0A7W7N2R2</accession>